<keyword evidence="1" id="KW-0862">Zinc</keyword>
<dbReference type="SMART" id="SM00355">
    <property type="entry name" value="ZnF_C2H2"/>
    <property type="match status" value="3"/>
</dbReference>
<dbReference type="InterPro" id="IPR013087">
    <property type="entry name" value="Znf_C2H2_type"/>
</dbReference>
<dbReference type="SUPFAM" id="SSF57667">
    <property type="entry name" value="beta-beta-alpha zinc fingers"/>
    <property type="match status" value="2"/>
</dbReference>
<dbReference type="Gene3D" id="3.40.960.10">
    <property type="entry name" value="VSR Endonuclease"/>
    <property type="match status" value="1"/>
</dbReference>
<dbReference type="Pfam" id="PF00096">
    <property type="entry name" value="zf-C2H2"/>
    <property type="match status" value="1"/>
</dbReference>
<dbReference type="PANTHER" id="PTHR33206">
    <property type="entry name" value="PROTEIN CBG10425"/>
    <property type="match status" value="1"/>
</dbReference>
<dbReference type="GO" id="GO:0008270">
    <property type="term" value="F:zinc ion binding"/>
    <property type="evidence" value="ECO:0007669"/>
    <property type="project" value="UniProtKB-KW"/>
</dbReference>
<feature type="domain" description="C2H2-type" evidence="3">
    <location>
        <begin position="64"/>
        <end position="83"/>
    </location>
</feature>
<gene>
    <name evidence="4" type="ORF">PoB_002208600</name>
</gene>
<dbReference type="PROSITE" id="PS00028">
    <property type="entry name" value="ZINC_FINGER_C2H2_1"/>
    <property type="match status" value="2"/>
</dbReference>
<reference evidence="4 5" key="1">
    <citation type="journal article" date="2021" name="Elife">
        <title>Chloroplast acquisition without the gene transfer in kleptoplastic sea slugs, Plakobranchus ocellatus.</title>
        <authorList>
            <person name="Maeda T."/>
            <person name="Takahashi S."/>
            <person name="Yoshida T."/>
            <person name="Shimamura S."/>
            <person name="Takaki Y."/>
            <person name="Nagai Y."/>
            <person name="Toyoda A."/>
            <person name="Suzuki Y."/>
            <person name="Arimoto A."/>
            <person name="Ishii H."/>
            <person name="Satoh N."/>
            <person name="Nishiyama T."/>
            <person name="Hasebe M."/>
            <person name="Maruyama T."/>
            <person name="Minagawa J."/>
            <person name="Obokata J."/>
            <person name="Shigenobu S."/>
        </authorList>
    </citation>
    <scope>NUCLEOTIDE SEQUENCE [LARGE SCALE GENOMIC DNA]</scope>
</reference>
<evidence type="ECO:0000259" key="3">
    <source>
        <dbReference type="PROSITE" id="PS50157"/>
    </source>
</evidence>
<feature type="region of interest" description="Disordered" evidence="2">
    <location>
        <begin position="90"/>
        <end position="121"/>
    </location>
</feature>
<evidence type="ECO:0000313" key="4">
    <source>
        <dbReference type="EMBL" id="GFN95580.1"/>
    </source>
</evidence>
<evidence type="ECO:0000256" key="1">
    <source>
        <dbReference type="PROSITE-ProRule" id="PRU00042"/>
    </source>
</evidence>
<dbReference type="PANTHER" id="PTHR33206:SF1">
    <property type="entry name" value="DNA-DIRECTED DNA POLYMERASE"/>
    <property type="match status" value="1"/>
</dbReference>
<name>A0AAV3ZI47_9GAST</name>
<evidence type="ECO:0000313" key="5">
    <source>
        <dbReference type="Proteomes" id="UP000735302"/>
    </source>
</evidence>
<dbReference type="Gene3D" id="3.30.160.60">
    <property type="entry name" value="Classic Zinc Finger"/>
    <property type="match status" value="2"/>
</dbReference>
<organism evidence="4 5">
    <name type="scientific">Plakobranchus ocellatus</name>
    <dbReference type="NCBI Taxonomy" id="259542"/>
    <lineage>
        <taxon>Eukaryota</taxon>
        <taxon>Metazoa</taxon>
        <taxon>Spiralia</taxon>
        <taxon>Lophotrochozoa</taxon>
        <taxon>Mollusca</taxon>
        <taxon>Gastropoda</taxon>
        <taxon>Heterobranchia</taxon>
        <taxon>Euthyneura</taxon>
        <taxon>Panpulmonata</taxon>
        <taxon>Sacoglossa</taxon>
        <taxon>Placobranchoidea</taxon>
        <taxon>Plakobranchidae</taxon>
        <taxon>Plakobranchus</taxon>
    </lineage>
</organism>
<dbReference type="Proteomes" id="UP000735302">
    <property type="component" value="Unassembled WGS sequence"/>
</dbReference>
<proteinExistence type="predicted"/>
<protein>
    <submittedName>
        <fullName evidence="4">Zinc finger protein 546-like</fullName>
    </submittedName>
</protein>
<feature type="domain" description="C2H2-type" evidence="3">
    <location>
        <begin position="34"/>
        <end position="62"/>
    </location>
</feature>
<keyword evidence="1" id="KW-0863">Zinc-finger</keyword>
<keyword evidence="5" id="KW-1185">Reference proteome</keyword>
<dbReference type="EMBL" id="BLXT01002522">
    <property type="protein sequence ID" value="GFN95580.1"/>
    <property type="molecule type" value="Genomic_DNA"/>
</dbReference>
<dbReference type="AlphaFoldDB" id="A0AAV3ZI47"/>
<dbReference type="InterPro" id="IPR036236">
    <property type="entry name" value="Znf_C2H2_sf"/>
</dbReference>
<evidence type="ECO:0000256" key="2">
    <source>
        <dbReference type="SAM" id="MobiDB-lite"/>
    </source>
</evidence>
<feature type="domain" description="C2H2-type" evidence="3">
    <location>
        <begin position="4"/>
        <end position="32"/>
    </location>
</feature>
<accession>A0AAV3ZI47</accession>
<dbReference type="PROSITE" id="PS50157">
    <property type="entry name" value="ZINC_FINGER_C2H2_2"/>
    <property type="match status" value="3"/>
</dbReference>
<comment type="caution">
    <text evidence="4">The sequence shown here is derived from an EMBL/GenBank/DDBJ whole genome shotgun (WGS) entry which is preliminary data.</text>
</comment>
<sequence>MEKFSCKDCPAVFTKKRNLVRHIRQKHGDEKGPYLCDDCGASFLRHDNLVGHVREKHEGTTPQYLCEKCGLGFSRSTYLKRHRCDAVSVRKDARKRKSDRKAEGGEKRKKRDRAALNNPLQPDIIQDNLEGEDVDNIISSIGEEGVREIYRNHWTSLCTHYREGPNHSHYTFRWVSQSVPCWEQWLRSVFCRQEKRFKLNLSHSFVLFNREEKEFRFSHASKNNARVWDKPKTISRFRDIGEIVKDLKAVDTLEYARQQQPNTKWTVHSIASTTFYVDKLPDFPIGGCCSEDPMPSHVLENKAFVPFHIDTNQGKQFNDRLCFFRCLAAHYTEERRCVEARAQALFRQWTDTPIDEFEGVKLYELDELEDVFKVDIDVYEFKYDPPCLVPHRRSSYNHGDVLHLLLVHGCHFCYIQDIDAAASAFGCQKYGKQYKERFRLARHEKTCAGDEIKRYYPGGVYHPNFTPLEVLADEGVPVETDFVYPFRATYDFECYFTKADIPCKSTSKTSFTAHHVPLSVSVCSNVPGFESPVCFISEGDSQDLVDRMGNYEEISNVAFQTLKESSFKDAFEYLEALKDDDVKDGSNLKSTLCKYLSQLPVVGFNSGRYDINVIKPYFVHRFLIDPNGDGTTDEDDSDFRQKRQRFVIKKNNEFMAISTPMLKFLHITNFIAPGFSYAKYLAAYEVEEQKEGDHQVRGENGKAVQSLVGYDANSLYLWAISQDMPTEHPVRRRRENDFQPELIDKYGRLSREWLEWVADKENITIRTKFNSKEKQLGNRRIRVDGWDARNNTVYQFHGCFFHGHECHETERCGDVNLVNGKSFQEFREATTEISQYLREEVGVKVIEMYECEWAQMKEGNKEIVDFINTRLPPSLPTSSTMTKASILRDIFDGYLFGLVRCDIKVPGSLQNHFSEMPPIFKNKEVSRNDIGSFMCNFVDEHKLLQQPRRTLIGSFIGKNIFLATPLLRWYLEHGLIVDEIYEVVEYTPTRCFQGFADTVSENRRRGDLDPTKAILAETFKLLGNSANGKSLENLENRRDVVYSTSENVGKLINDRLFRTCIPLDHNDLFEVESAKNKVRWNLPLQN</sequence>
<keyword evidence="1" id="KW-0479">Metal-binding</keyword>